<gene>
    <name evidence="3" type="ORF">L2A60_19830</name>
</gene>
<dbReference type="InterPro" id="IPR007712">
    <property type="entry name" value="RelE/ParE_toxin"/>
</dbReference>
<protein>
    <submittedName>
        <fullName evidence="3">Type II toxin-antitoxin system RelE/ParE family toxin</fullName>
    </submittedName>
</protein>
<dbReference type="Proteomes" id="UP001521209">
    <property type="component" value="Unassembled WGS sequence"/>
</dbReference>
<accession>A0ABS9E4P6</accession>
<name>A0ABS9E4P6_9PROT</name>
<dbReference type="Gene3D" id="3.30.2310.20">
    <property type="entry name" value="RelE-like"/>
    <property type="match status" value="1"/>
</dbReference>
<evidence type="ECO:0000256" key="1">
    <source>
        <dbReference type="ARBA" id="ARBA00006226"/>
    </source>
</evidence>
<evidence type="ECO:0000313" key="3">
    <source>
        <dbReference type="EMBL" id="MCF3948896.1"/>
    </source>
</evidence>
<proteinExistence type="inferred from homology"/>
<comment type="caution">
    <text evidence="3">The sequence shown here is derived from an EMBL/GenBank/DDBJ whole genome shotgun (WGS) entry which is preliminary data.</text>
</comment>
<dbReference type="EMBL" id="JAKGBZ010000101">
    <property type="protein sequence ID" value="MCF3948896.1"/>
    <property type="molecule type" value="Genomic_DNA"/>
</dbReference>
<dbReference type="InterPro" id="IPR051803">
    <property type="entry name" value="TA_system_RelE-like_toxin"/>
</dbReference>
<dbReference type="InterPro" id="IPR035093">
    <property type="entry name" value="RelE/ParE_toxin_dom_sf"/>
</dbReference>
<evidence type="ECO:0000256" key="2">
    <source>
        <dbReference type="ARBA" id="ARBA00022649"/>
    </source>
</evidence>
<dbReference type="PANTHER" id="PTHR33755">
    <property type="entry name" value="TOXIN PARE1-RELATED"/>
    <property type="match status" value="1"/>
</dbReference>
<evidence type="ECO:0000313" key="4">
    <source>
        <dbReference type="Proteomes" id="UP001521209"/>
    </source>
</evidence>
<keyword evidence="2" id="KW-1277">Toxin-antitoxin system</keyword>
<comment type="similarity">
    <text evidence="1">Belongs to the RelE toxin family.</text>
</comment>
<reference evidence="3 4" key="1">
    <citation type="submission" date="2022-01" db="EMBL/GenBank/DDBJ databases">
        <authorList>
            <person name="Won M."/>
            <person name="Kim S.-J."/>
            <person name="Kwon S.-W."/>
        </authorList>
    </citation>
    <scope>NUCLEOTIDE SEQUENCE [LARGE SCALE GENOMIC DNA]</scope>
    <source>
        <strain evidence="3 4">KCTC 23505</strain>
    </source>
</reference>
<dbReference type="RefSeq" id="WP_235706204.1">
    <property type="nucleotide sequence ID" value="NZ_JAKGBZ010000101.1"/>
</dbReference>
<dbReference type="Pfam" id="PF05016">
    <property type="entry name" value="ParE_toxin"/>
    <property type="match status" value="1"/>
</dbReference>
<organism evidence="3 4">
    <name type="scientific">Acidiphilium iwatense</name>
    <dbReference type="NCBI Taxonomy" id="768198"/>
    <lineage>
        <taxon>Bacteria</taxon>
        <taxon>Pseudomonadati</taxon>
        <taxon>Pseudomonadota</taxon>
        <taxon>Alphaproteobacteria</taxon>
        <taxon>Acetobacterales</taxon>
        <taxon>Acidocellaceae</taxon>
        <taxon>Acidiphilium</taxon>
    </lineage>
</organism>
<sequence>MIVRWLASARGDVAHIATRIAEENPRAATRIARELLLAGDSLALFPQRGRPGLALGTRELVTVWPYLIVYEVDPEADMVRILRVWHGAQERFGGIP</sequence>
<keyword evidence="4" id="KW-1185">Reference proteome</keyword>